<feature type="domain" description="Glycosyl hydrolase family 32 N-terminal" evidence="5">
    <location>
        <begin position="71"/>
        <end position="436"/>
    </location>
</feature>
<protein>
    <recommendedName>
        <fullName evidence="9">Glycosyl hydrolase family 32 N-terminal domain-containing protein</fullName>
    </recommendedName>
</protein>
<dbReference type="SUPFAM" id="SSF75005">
    <property type="entry name" value="Arabinanase/levansucrase/invertase"/>
    <property type="match status" value="1"/>
</dbReference>
<evidence type="ECO:0008006" key="9">
    <source>
        <dbReference type="Google" id="ProtNLM"/>
    </source>
</evidence>
<dbReference type="GO" id="GO:0005737">
    <property type="term" value="C:cytoplasm"/>
    <property type="evidence" value="ECO:0007669"/>
    <property type="project" value="TreeGrafter"/>
</dbReference>
<evidence type="ECO:0000256" key="1">
    <source>
        <dbReference type="ARBA" id="ARBA00009902"/>
    </source>
</evidence>
<dbReference type="PANTHER" id="PTHR42800:SF3">
    <property type="entry name" value="GLYCOSYL HYDROLASE FAMILY 32 N-TERMINAL DOMAIN-CONTAINING PROTEIN"/>
    <property type="match status" value="1"/>
</dbReference>
<dbReference type="Pfam" id="PF08244">
    <property type="entry name" value="Glyco_hydro_32C"/>
    <property type="match status" value="1"/>
</dbReference>
<evidence type="ECO:0000313" key="7">
    <source>
        <dbReference type="EMBL" id="KAK5062902.1"/>
    </source>
</evidence>
<gene>
    <name evidence="7" type="ORF">LTR84_004978</name>
</gene>
<dbReference type="SUPFAM" id="SSF49899">
    <property type="entry name" value="Concanavalin A-like lectins/glucanases"/>
    <property type="match status" value="1"/>
</dbReference>
<comment type="similarity">
    <text evidence="1 4">Belongs to the glycosyl hydrolase 32 family.</text>
</comment>
<dbReference type="InterPro" id="IPR013148">
    <property type="entry name" value="Glyco_hydro_32_N"/>
</dbReference>
<dbReference type="CDD" id="cd18621">
    <property type="entry name" value="GH32_XdINV-like"/>
    <property type="match status" value="1"/>
</dbReference>
<name>A0AAV9NNY0_9EURO</name>
<dbReference type="InterPro" id="IPR001362">
    <property type="entry name" value="Glyco_hydro_32"/>
</dbReference>
<dbReference type="PANTHER" id="PTHR42800">
    <property type="entry name" value="EXOINULINASE INUD (AFU_ORTHOLOGUE AFUA_5G00480)"/>
    <property type="match status" value="1"/>
</dbReference>
<keyword evidence="2 4" id="KW-0378">Hydrolase</keyword>
<keyword evidence="8" id="KW-1185">Reference proteome</keyword>
<evidence type="ECO:0000256" key="2">
    <source>
        <dbReference type="ARBA" id="ARBA00022801"/>
    </source>
</evidence>
<dbReference type="EMBL" id="JAVRRD010000002">
    <property type="protein sequence ID" value="KAK5062902.1"/>
    <property type="molecule type" value="Genomic_DNA"/>
</dbReference>
<dbReference type="GO" id="GO:0004575">
    <property type="term" value="F:sucrose alpha-glucosidase activity"/>
    <property type="evidence" value="ECO:0007669"/>
    <property type="project" value="TreeGrafter"/>
</dbReference>
<dbReference type="Pfam" id="PF00251">
    <property type="entry name" value="Glyco_hydro_32N"/>
    <property type="match status" value="1"/>
</dbReference>
<proteinExistence type="inferred from homology"/>
<evidence type="ECO:0000256" key="3">
    <source>
        <dbReference type="ARBA" id="ARBA00023295"/>
    </source>
</evidence>
<dbReference type="SMART" id="SM00640">
    <property type="entry name" value="Glyco_32"/>
    <property type="match status" value="1"/>
</dbReference>
<evidence type="ECO:0000313" key="8">
    <source>
        <dbReference type="Proteomes" id="UP001358417"/>
    </source>
</evidence>
<dbReference type="InterPro" id="IPR013189">
    <property type="entry name" value="Glyco_hydro_32_C"/>
</dbReference>
<dbReference type="InterPro" id="IPR013320">
    <property type="entry name" value="ConA-like_dom_sf"/>
</dbReference>
<comment type="caution">
    <text evidence="7">The sequence shown here is derived from an EMBL/GenBank/DDBJ whole genome shotgun (WGS) entry which is preliminary data.</text>
</comment>
<dbReference type="Gene3D" id="2.60.120.560">
    <property type="entry name" value="Exo-inulinase, domain 1"/>
    <property type="match status" value="1"/>
</dbReference>
<dbReference type="GO" id="GO:0005987">
    <property type="term" value="P:sucrose catabolic process"/>
    <property type="evidence" value="ECO:0007669"/>
    <property type="project" value="TreeGrafter"/>
</dbReference>
<dbReference type="Gene3D" id="2.115.10.20">
    <property type="entry name" value="Glycosyl hydrolase domain, family 43"/>
    <property type="match status" value="1"/>
</dbReference>
<accession>A0AAV9NNY0</accession>
<dbReference type="GeneID" id="89973156"/>
<sequence>MATRVMPFQAPGSLAGTLAAYEARRKSVDGTSNLNLAQTGKDLIPERPTARSVYEGSLPSLHFLRWRPLYHIQAPSGWMNDPCGPGYDASTGLYHLFFQWNPRRSISGSVVWDSIRWGHATSRDMVNWAVSGATSIKPGDWYDKEGCFTGCMVPTSLGGETGHLTVFYTGVSRLPLHYTLPYIRQTETLAVATSSDDGQSWTKMANNPVLAEPPDELSVTGWRDPFIARWPSMDAILGQDENLKTLYALISGGLRDHTPTAFLYAINSQNLTQWTYISDIVDVGLNHNTSRWSGDLGINWECACFMTLSDERNEASREFIVVGGEGSDTSHPESTFAAYPQETTTFPRWERSLQWMCGTLSMSTNAAGQSVPKMQYSFGGRFDYGMMYAVNVFYDPLTAKQIAWGWITEEDLPQKLVDRQNWSGLLGIPRELSLQTLRGVTCALQSDLKDITSVEVTPESKDTFTVRTLGIDPASSLQGLRRDTRLVAIQGSPILNRKGECFMDVQTYRFELTAKLEVSSQCSRIGLSIFHDESHGIASSTMVYLVPGIETLKVERPDSRGVDSGILTFPETAPFTLFSFGKQSNETRELLELRLFFDESVLETFANSRCTIATRVYPASKRCWGVRFWAEDDSQQSRLIYAQAWDGLRADIQVG</sequence>
<evidence type="ECO:0000259" key="5">
    <source>
        <dbReference type="Pfam" id="PF00251"/>
    </source>
</evidence>
<dbReference type="InterPro" id="IPR023296">
    <property type="entry name" value="Glyco_hydro_beta-prop_sf"/>
</dbReference>
<dbReference type="Proteomes" id="UP001358417">
    <property type="component" value="Unassembled WGS sequence"/>
</dbReference>
<feature type="domain" description="Glycosyl hydrolase family 32 C-terminal" evidence="6">
    <location>
        <begin position="500"/>
        <end position="645"/>
    </location>
</feature>
<reference evidence="7 8" key="1">
    <citation type="submission" date="2023-08" db="EMBL/GenBank/DDBJ databases">
        <title>Black Yeasts Isolated from many extreme environments.</title>
        <authorList>
            <person name="Coleine C."/>
            <person name="Stajich J.E."/>
            <person name="Selbmann L."/>
        </authorList>
    </citation>
    <scope>NUCLEOTIDE SEQUENCE [LARGE SCALE GENOMIC DNA]</scope>
    <source>
        <strain evidence="7 8">CCFEE 5792</strain>
    </source>
</reference>
<dbReference type="RefSeq" id="XP_064711174.1">
    <property type="nucleotide sequence ID" value="XM_064848550.1"/>
</dbReference>
<keyword evidence="3 4" id="KW-0326">Glycosidase</keyword>
<evidence type="ECO:0000256" key="4">
    <source>
        <dbReference type="RuleBase" id="RU362110"/>
    </source>
</evidence>
<organism evidence="7 8">
    <name type="scientific">Exophiala bonariae</name>
    <dbReference type="NCBI Taxonomy" id="1690606"/>
    <lineage>
        <taxon>Eukaryota</taxon>
        <taxon>Fungi</taxon>
        <taxon>Dikarya</taxon>
        <taxon>Ascomycota</taxon>
        <taxon>Pezizomycotina</taxon>
        <taxon>Eurotiomycetes</taxon>
        <taxon>Chaetothyriomycetidae</taxon>
        <taxon>Chaetothyriales</taxon>
        <taxon>Herpotrichiellaceae</taxon>
        <taxon>Exophiala</taxon>
    </lineage>
</organism>
<evidence type="ECO:0000259" key="6">
    <source>
        <dbReference type="Pfam" id="PF08244"/>
    </source>
</evidence>
<dbReference type="AlphaFoldDB" id="A0AAV9NNY0"/>